<dbReference type="RefSeq" id="WP_130601139.1">
    <property type="nucleotide sequence ID" value="NZ_CP036200.1"/>
</dbReference>
<protein>
    <recommendedName>
        <fullName evidence="4">Phosphoadenosine 5'-phosphosulfate reductase</fullName>
        <shortName evidence="4">PAPS reductase</shortName>
        <ecNumber evidence="4">1.8.4.8</ecNumber>
    </recommendedName>
    <alternativeName>
        <fullName evidence="4">3'-phosphoadenylylsulfate reductase</fullName>
    </alternativeName>
    <alternativeName>
        <fullName evidence="4">PAPS reductase, thioredoxin dependent</fullName>
    </alternativeName>
    <alternativeName>
        <fullName evidence="4">PAPS sulfotransferase</fullName>
    </alternativeName>
    <alternativeName>
        <fullName evidence="4">PAdoPS reductase</fullName>
    </alternativeName>
</protein>
<dbReference type="PANTHER" id="PTHR46509:SF1">
    <property type="entry name" value="PHOSPHOADENOSINE PHOSPHOSULFATE REDUCTASE"/>
    <property type="match status" value="1"/>
</dbReference>
<keyword evidence="7" id="KW-1185">Reference proteome</keyword>
<organism evidence="6 7">
    <name type="scientific">Shewanella maritima</name>
    <dbReference type="NCBI Taxonomy" id="2520507"/>
    <lineage>
        <taxon>Bacteria</taxon>
        <taxon>Pseudomonadati</taxon>
        <taxon>Pseudomonadota</taxon>
        <taxon>Gammaproteobacteria</taxon>
        <taxon>Alteromonadales</taxon>
        <taxon>Shewanellaceae</taxon>
        <taxon>Shewanella</taxon>
    </lineage>
</organism>
<dbReference type="OrthoDB" id="9794018at2"/>
<dbReference type="GO" id="GO:0070814">
    <property type="term" value="P:hydrogen sulfide biosynthetic process"/>
    <property type="evidence" value="ECO:0007669"/>
    <property type="project" value="UniProtKB-UniRule"/>
</dbReference>
<proteinExistence type="inferred from homology"/>
<dbReference type="InterPro" id="IPR004511">
    <property type="entry name" value="PAPS/APS_Rdtase"/>
</dbReference>
<dbReference type="GO" id="GO:0004604">
    <property type="term" value="F:phosphoadenylyl-sulfate reductase (thioredoxin) activity"/>
    <property type="evidence" value="ECO:0007669"/>
    <property type="project" value="UniProtKB-UniRule"/>
</dbReference>
<dbReference type="NCBIfam" id="NF002537">
    <property type="entry name" value="PRK02090.1"/>
    <property type="match status" value="1"/>
</dbReference>
<comment type="pathway">
    <text evidence="4">Sulfur metabolism; hydrogen sulfide biosynthesis; sulfite from sulfate: step 3/3.</text>
</comment>
<comment type="similarity">
    <text evidence="1 4">Belongs to the PAPS reductase family. CysH subfamily.</text>
</comment>
<comment type="caution">
    <text evidence="4">Lacks conserved residue(s) required for the propagation of feature annotation.</text>
</comment>
<gene>
    <name evidence="4" type="primary">cysH</name>
    <name evidence="6" type="ORF">EXU30_14300</name>
</gene>
<comment type="subcellular location">
    <subcellularLocation>
        <location evidence="4">Cytoplasm</location>
    </subcellularLocation>
</comment>
<keyword evidence="2 4" id="KW-0963">Cytoplasm</keyword>
<evidence type="ECO:0000256" key="3">
    <source>
        <dbReference type="ARBA" id="ARBA00023002"/>
    </source>
</evidence>
<dbReference type="PANTHER" id="PTHR46509">
    <property type="entry name" value="PHOSPHOADENOSINE PHOSPHOSULFATE REDUCTASE"/>
    <property type="match status" value="1"/>
</dbReference>
<dbReference type="NCBIfam" id="TIGR00434">
    <property type="entry name" value="cysH"/>
    <property type="match status" value="1"/>
</dbReference>
<dbReference type="UniPathway" id="UPA00140">
    <property type="reaction ID" value="UER00206"/>
</dbReference>
<name>A0A411PJY5_9GAMM</name>
<dbReference type="EC" id="1.8.4.8" evidence="4"/>
<evidence type="ECO:0000256" key="4">
    <source>
        <dbReference type="HAMAP-Rule" id="MF_00063"/>
    </source>
</evidence>
<feature type="active site" description="Nucleophile; cysteine thiosulfonate intermediate" evidence="4">
    <location>
        <position position="262"/>
    </location>
</feature>
<evidence type="ECO:0000259" key="5">
    <source>
        <dbReference type="Pfam" id="PF01507"/>
    </source>
</evidence>
<evidence type="ECO:0000313" key="7">
    <source>
        <dbReference type="Proteomes" id="UP000291106"/>
    </source>
</evidence>
<dbReference type="NCBIfam" id="TIGR02057">
    <property type="entry name" value="PAPS_reductase"/>
    <property type="match status" value="1"/>
</dbReference>
<dbReference type="InterPro" id="IPR014729">
    <property type="entry name" value="Rossmann-like_a/b/a_fold"/>
</dbReference>
<keyword evidence="3 4" id="KW-0560">Oxidoreductase</keyword>
<sequence>MDNQVTQAVGDESLSVSGSINSPISKDELLSLLAAPKATAQQGLAKVNQFLEGLSAEQRVEWALAYLPDCHALSSSFGIQAAVMLHMMNSAKANIPVILTDTGYLFPETYRFIEELTERLSLNLHVFSATKSAAWQEATTGKLWEKGLDALDEYNRINKVEPMQRALAQLSVGTWFAGLRRSQSSTREELPILAIHGKRFKFLPIIDWSNKQIHEYLVEHDLPYHPLWEQGYVSVGDTHSSQPLEAGMTEEQTRFNGMKRECGLHYEI</sequence>
<dbReference type="FunFam" id="3.40.50.620:FF:000043">
    <property type="entry name" value="Phosphoadenosine phosphosulfate reductase"/>
    <property type="match status" value="1"/>
</dbReference>
<dbReference type="Pfam" id="PF01507">
    <property type="entry name" value="PAPS_reduct"/>
    <property type="match status" value="1"/>
</dbReference>
<evidence type="ECO:0000256" key="2">
    <source>
        <dbReference type="ARBA" id="ARBA00022490"/>
    </source>
</evidence>
<dbReference type="CDD" id="cd23945">
    <property type="entry name" value="PAPS_reductase"/>
    <property type="match status" value="1"/>
</dbReference>
<dbReference type="EMBL" id="CP036200">
    <property type="protein sequence ID" value="QBF83732.1"/>
    <property type="molecule type" value="Genomic_DNA"/>
</dbReference>
<dbReference type="InterPro" id="IPR011800">
    <property type="entry name" value="PAPS_reductase_CysH"/>
</dbReference>
<dbReference type="SUPFAM" id="SSF52402">
    <property type="entry name" value="Adenine nucleotide alpha hydrolases-like"/>
    <property type="match status" value="1"/>
</dbReference>
<comment type="catalytic activity">
    <reaction evidence="4">
        <text>[thioredoxin]-disulfide + sulfite + adenosine 3',5'-bisphosphate + 2 H(+) = [thioredoxin]-dithiol + 3'-phosphoadenylyl sulfate</text>
        <dbReference type="Rhea" id="RHEA:11724"/>
        <dbReference type="Rhea" id="RHEA-COMP:10698"/>
        <dbReference type="Rhea" id="RHEA-COMP:10700"/>
        <dbReference type="ChEBI" id="CHEBI:15378"/>
        <dbReference type="ChEBI" id="CHEBI:17359"/>
        <dbReference type="ChEBI" id="CHEBI:29950"/>
        <dbReference type="ChEBI" id="CHEBI:50058"/>
        <dbReference type="ChEBI" id="CHEBI:58339"/>
        <dbReference type="ChEBI" id="CHEBI:58343"/>
        <dbReference type="EC" id="1.8.4.8"/>
    </reaction>
</comment>
<dbReference type="AlphaFoldDB" id="A0A411PJY5"/>
<dbReference type="GO" id="GO:0019379">
    <property type="term" value="P:sulfate assimilation, phosphoadenylyl sulfate reduction by phosphoadenylyl-sulfate reductase (thioredoxin)"/>
    <property type="evidence" value="ECO:0007669"/>
    <property type="project" value="UniProtKB-UniRule"/>
</dbReference>
<dbReference type="KEGG" id="smai:EXU30_14300"/>
<dbReference type="HAMAP" id="MF_00063">
    <property type="entry name" value="CysH"/>
    <property type="match status" value="1"/>
</dbReference>
<feature type="domain" description="Phosphoadenosine phosphosulphate reductase" evidence="5">
    <location>
        <begin position="72"/>
        <end position="243"/>
    </location>
</feature>
<comment type="function">
    <text evidence="4">Catalyzes the formation of sulfite from phosphoadenosine 5'-phosphosulfate (PAPS) using thioredoxin as an electron donor.</text>
</comment>
<reference evidence="6 7" key="1">
    <citation type="submission" date="2019-02" db="EMBL/GenBank/DDBJ databases">
        <title>Shewanella sp. D4-2 isolated from Dokdo Island.</title>
        <authorList>
            <person name="Baek K."/>
        </authorList>
    </citation>
    <scope>NUCLEOTIDE SEQUENCE [LARGE SCALE GENOMIC DNA]</scope>
    <source>
        <strain evidence="6 7">D4-2</strain>
    </source>
</reference>
<dbReference type="GO" id="GO:0005737">
    <property type="term" value="C:cytoplasm"/>
    <property type="evidence" value="ECO:0007669"/>
    <property type="project" value="UniProtKB-SubCell"/>
</dbReference>
<evidence type="ECO:0000313" key="6">
    <source>
        <dbReference type="EMBL" id="QBF83732.1"/>
    </source>
</evidence>
<accession>A0A411PJY5</accession>
<dbReference type="InterPro" id="IPR002500">
    <property type="entry name" value="PAPS_reduct_dom"/>
</dbReference>
<dbReference type="Gene3D" id="3.40.50.620">
    <property type="entry name" value="HUPs"/>
    <property type="match status" value="1"/>
</dbReference>
<evidence type="ECO:0000256" key="1">
    <source>
        <dbReference type="ARBA" id="ARBA00009732"/>
    </source>
</evidence>
<dbReference type="PIRSF" id="PIRSF000857">
    <property type="entry name" value="PAPS_reductase"/>
    <property type="match status" value="1"/>
</dbReference>
<dbReference type="Proteomes" id="UP000291106">
    <property type="component" value="Chromosome"/>
</dbReference>